<keyword evidence="3" id="KW-1185">Reference proteome</keyword>
<evidence type="ECO:0000313" key="3">
    <source>
        <dbReference type="Proteomes" id="UP001054945"/>
    </source>
</evidence>
<name>A0AAV4T751_CAEEX</name>
<feature type="region of interest" description="Disordered" evidence="1">
    <location>
        <begin position="1"/>
        <end position="20"/>
    </location>
</feature>
<comment type="caution">
    <text evidence="2">The sequence shown here is derived from an EMBL/GenBank/DDBJ whole genome shotgun (WGS) entry which is preliminary data.</text>
</comment>
<feature type="compositionally biased region" description="Polar residues" evidence="1">
    <location>
        <begin position="9"/>
        <end position="20"/>
    </location>
</feature>
<protein>
    <submittedName>
        <fullName evidence="2">Uncharacterized protein</fullName>
    </submittedName>
</protein>
<sequence>MKTKKIKPESSSLHSPFPSTHPFSTYINSSPVIPRGVLQQLRIFPAKPLFHHNAGGIHFLRSSPPDVNARARHVPPEKAGGSSTGSTLPNVTNILSGSPPPPHNDYRTTGGYFFLPTCAHRLILSMPPSPSFLLGQAAKLNPQ</sequence>
<reference evidence="2 3" key="1">
    <citation type="submission" date="2021-06" db="EMBL/GenBank/DDBJ databases">
        <title>Caerostris extrusa draft genome.</title>
        <authorList>
            <person name="Kono N."/>
            <person name="Arakawa K."/>
        </authorList>
    </citation>
    <scope>NUCLEOTIDE SEQUENCE [LARGE SCALE GENOMIC DNA]</scope>
</reference>
<evidence type="ECO:0000256" key="1">
    <source>
        <dbReference type="SAM" id="MobiDB-lite"/>
    </source>
</evidence>
<accession>A0AAV4T751</accession>
<dbReference type="AlphaFoldDB" id="A0AAV4T751"/>
<proteinExistence type="predicted"/>
<dbReference type="Proteomes" id="UP001054945">
    <property type="component" value="Unassembled WGS sequence"/>
</dbReference>
<dbReference type="EMBL" id="BPLR01010804">
    <property type="protein sequence ID" value="GIY42120.1"/>
    <property type="molecule type" value="Genomic_DNA"/>
</dbReference>
<feature type="region of interest" description="Disordered" evidence="1">
    <location>
        <begin position="66"/>
        <end position="88"/>
    </location>
</feature>
<evidence type="ECO:0000313" key="2">
    <source>
        <dbReference type="EMBL" id="GIY42120.1"/>
    </source>
</evidence>
<organism evidence="2 3">
    <name type="scientific">Caerostris extrusa</name>
    <name type="common">Bark spider</name>
    <name type="synonym">Caerostris bankana</name>
    <dbReference type="NCBI Taxonomy" id="172846"/>
    <lineage>
        <taxon>Eukaryota</taxon>
        <taxon>Metazoa</taxon>
        <taxon>Ecdysozoa</taxon>
        <taxon>Arthropoda</taxon>
        <taxon>Chelicerata</taxon>
        <taxon>Arachnida</taxon>
        <taxon>Araneae</taxon>
        <taxon>Araneomorphae</taxon>
        <taxon>Entelegynae</taxon>
        <taxon>Araneoidea</taxon>
        <taxon>Araneidae</taxon>
        <taxon>Caerostris</taxon>
    </lineage>
</organism>
<gene>
    <name evidence="2" type="ORF">CEXT_570531</name>
</gene>